<dbReference type="AlphaFoldDB" id="A0A923HWA7"/>
<proteinExistence type="predicted"/>
<accession>A0A923HWA7</accession>
<dbReference type="OrthoDB" id="1640444at2"/>
<dbReference type="Gene3D" id="3.40.50.150">
    <property type="entry name" value="Vaccinia Virus protein VP39"/>
    <property type="match status" value="1"/>
</dbReference>
<dbReference type="Pfam" id="PF01564">
    <property type="entry name" value="Spermine_synth"/>
    <property type="match status" value="1"/>
</dbReference>
<dbReference type="EMBL" id="WJBD01000009">
    <property type="protein sequence ID" value="MBC3888400.1"/>
    <property type="molecule type" value="Genomic_DNA"/>
</dbReference>
<protein>
    <submittedName>
        <fullName evidence="1">Uncharacterized protein</fullName>
    </submittedName>
</protein>
<reference evidence="1" key="2">
    <citation type="submission" date="2020-10" db="EMBL/GenBank/DDBJ databases">
        <title>Comparative genomics of the Acetobacterium genus.</title>
        <authorList>
            <person name="Marshall C."/>
            <person name="May H."/>
            <person name="Norman S."/>
        </authorList>
    </citation>
    <scope>NUCLEOTIDE SEQUENCE</scope>
    <source>
        <strain evidence="1">DER-2019</strain>
    </source>
</reference>
<reference evidence="1" key="1">
    <citation type="submission" date="2019-10" db="EMBL/GenBank/DDBJ databases">
        <authorList>
            <person name="Ross D.E."/>
            <person name="Gulliver D."/>
        </authorList>
    </citation>
    <scope>NUCLEOTIDE SEQUENCE</scope>
    <source>
        <strain evidence="1">DER-2019</strain>
    </source>
</reference>
<dbReference type="SUPFAM" id="SSF53335">
    <property type="entry name" value="S-adenosyl-L-methionine-dependent methyltransferases"/>
    <property type="match status" value="1"/>
</dbReference>
<keyword evidence="2" id="KW-1185">Reference proteome</keyword>
<dbReference type="InterPro" id="IPR029063">
    <property type="entry name" value="SAM-dependent_MTases_sf"/>
</dbReference>
<evidence type="ECO:0000313" key="1">
    <source>
        <dbReference type="EMBL" id="MBC3888400.1"/>
    </source>
</evidence>
<gene>
    <name evidence="1" type="ORF">GH810_08765</name>
</gene>
<sequence length="339" mass="39695">MIQFDKNRELEMAINNLICSMVDMDDYVTAILNYTEKVLTPQKEKELIKILKKYNVPHDSLKYDLKRLTENPYFSDIKLDNVATETVKYQTIAIKKRTLMSMNFHQPLGKYLFHQHPIGYFEKDVELPVLTENGNVWMSPAISETESMQTGIEKGFGKCLTMGLGIGFLPYLWLQKDNVEGVTIVELNQDVIDLFEKYIRPQFKTDKKLEIIHGDAFDYYNEKFLNQFDYVYLDFWESSGDGLGFYTRLMQIKRDFPHVDFWIEDSMLYDVKYIVAPYLYAVYVGDSITEFIASMTGDLKELAKKVNRYFKARNDVIKTEDELLGIIHDRDVLRAILAQ</sequence>
<name>A0A923HWA7_9FIRM</name>
<organism evidence="1 2">
    <name type="scientific">Acetobacterium paludosum</name>
    <dbReference type="NCBI Taxonomy" id="52693"/>
    <lineage>
        <taxon>Bacteria</taxon>
        <taxon>Bacillati</taxon>
        <taxon>Bacillota</taxon>
        <taxon>Clostridia</taxon>
        <taxon>Eubacteriales</taxon>
        <taxon>Eubacteriaceae</taxon>
        <taxon>Acetobacterium</taxon>
    </lineage>
</organism>
<dbReference type="RefSeq" id="WP_148567867.1">
    <property type="nucleotide sequence ID" value="NZ_RXYA01000013.1"/>
</dbReference>
<evidence type="ECO:0000313" key="2">
    <source>
        <dbReference type="Proteomes" id="UP000616595"/>
    </source>
</evidence>
<dbReference type="Proteomes" id="UP000616595">
    <property type="component" value="Unassembled WGS sequence"/>
</dbReference>
<comment type="caution">
    <text evidence="1">The sequence shown here is derived from an EMBL/GenBank/DDBJ whole genome shotgun (WGS) entry which is preliminary data.</text>
</comment>